<reference evidence="1 2" key="1">
    <citation type="submission" date="2020-05" db="EMBL/GenBank/DDBJ databases">
        <title>FDA dAtabase for Regulatory Grade micrObial Sequences (FDA-ARGOS): Supporting development and validation of Infectious Disease Dx tests.</title>
        <authorList>
            <person name="Moreno J."/>
            <person name="Tallon L."/>
            <person name="Sadzewicz L."/>
            <person name="Zhao X."/>
            <person name="Vavikolanu K."/>
            <person name="Mehta A."/>
            <person name="Aluvathingal J."/>
            <person name="Nadendla S."/>
            <person name="Myers T."/>
            <person name="Yan Y."/>
            <person name="Sichtig H."/>
        </authorList>
    </citation>
    <scope>NUCLEOTIDE SEQUENCE [LARGE SCALE GENOMIC DNA]</scope>
    <source>
        <strain evidence="1 2">FDAARGOS_760</strain>
    </source>
</reference>
<gene>
    <name evidence="1" type="ORF">FIU21_02580</name>
</gene>
<evidence type="ECO:0000313" key="1">
    <source>
        <dbReference type="EMBL" id="QKH87892.1"/>
    </source>
</evidence>
<dbReference type="AlphaFoldDB" id="A0A7D4FVT7"/>
<sequence length="46" mass="5220">MTYSIHSNDYKVPLLLSSPNVSMLSTHRADGKHQWCQVLKDCDKAT</sequence>
<evidence type="ECO:0000313" key="2">
    <source>
        <dbReference type="Proteomes" id="UP000500843"/>
    </source>
</evidence>
<proteinExistence type="predicted"/>
<protein>
    <submittedName>
        <fullName evidence="1">Uncharacterized protein</fullName>
    </submittedName>
</protein>
<name>A0A7D4FVT7_9BACT</name>
<dbReference type="RefSeq" id="WP_155812482.1">
    <property type="nucleotide sequence ID" value="NZ_CP054010.1"/>
</dbReference>
<dbReference type="EMBL" id="CP054010">
    <property type="protein sequence ID" value="QKH87892.1"/>
    <property type="molecule type" value="Genomic_DNA"/>
</dbReference>
<organism evidence="1 2">
    <name type="scientific">Prevotella melaninogenica</name>
    <dbReference type="NCBI Taxonomy" id="28132"/>
    <lineage>
        <taxon>Bacteria</taxon>
        <taxon>Pseudomonadati</taxon>
        <taxon>Bacteroidota</taxon>
        <taxon>Bacteroidia</taxon>
        <taxon>Bacteroidales</taxon>
        <taxon>Prevotellaceae</taxon>
        <taxon>Prevotella</taxon>
    </lineage>
</organism>
<dbReference type="Proteomes" id="UP000500843">
    <property type="component" value="Chromosome 1"/>
</dbReference>
<accession>A0A7D4FVT7</accession>